<evidence type="ECO:0000313" key="2">
    <source>
        <dbReference type="EMBL" id="MBO8444401.1"/>
    </source>
</evidence>
<proteinExistence type="predicted"/>
<comment type="caution">
    <text evidence="2">The sequence shown here is derived from an EMBL/GenBank/DDBJ whole genome shotgun (WGS) entry which is preliminary data.</text>
</comment>
<dbReference type="SUPFAM" id="SSF51206">
    <property type="entry name" value="cAMP-binding domain-like"/>
    <property type="match status" value="1"/>
</dbReference>
<dbReference type="PROSITE" id="PS50042">
    <property type="entry name" value="CNMP_BINDING_3"/>
    <property type="match status" value="1"/>
</dbReference>
<name>A0A9D9EDC8_9BACT</name>
<dbReference type="Proteomes" id="UP000823619">
    <property type="component" value="Unassembled WGS sequence"/>
</dbReference>
<dbReference type="Gene3D" id="2.60.120.10">
    <property type="entry name" value="Jelly Rolls"/>
    <property type="match status" value="1"/>
</dbReference>
<reference evidence="2" key="1">
    <citation type="submission" date="2020-10" db="EMBL/GenBank/DDBJ databases">
        <authorList>
            <person name="Gilroy R."/>
        </authorList>
    </citation>
    <scope>NUCLEOTIDE SEQUENCE</scope>
    <source>
        <strain evidence="2">D5-748</strain>
    </source>
</reference>
<dbReference type="InterPro" id="IPR000595">
    <property type="entry name" value="cNMP-bd_dom"/>
</dbReference>
<dbReference type="EMBL" id="JADIMO010000021">
    <property type="protein sequence ID" value="MBO8444401.1"/>
    <property type="molecule type" value="Genomic_DNA"/>
</dbReference>
<feature type="domain" description="Cyclic nucleotide-binding" evidence="1">
    <location>
        <begin position="11"/>
        <end position="117"/>
    </location>
</feature>
<dbReference type="Pfam" id="PF00027">
    <property type="entry name" value="cNMP_binding"/>
    <property type="match status" value="1"/>
</dbReference>
<reference evidence="2" key="2">
    <citation type="journal article" date="2021" name="PeerJ">
        <title>Extensive microbial diversity within the chicken gut microbiome revealed by metagenomics and culture.</title>
        <authorList>
            <person name="Gilroy R."/>
            <person name="Ravi A."/>
            <person name="Getino M."/>
            <person name="Pursley I."/>
            <person name="Horton D.L."/>
            <person name="Alikhan N.F."/>
            <person name="Baker D."/>
            <person name="Gharbi K."/>
            <person name="Hall N."/>
            <person name="Watson M."/>
            <person name="Adriaenssens E.M."/>
            <person name="Foster-Nyarko E."/>
            <person name="Jarju S."/>
            <person name="Secka A."/>
            <person name="Antonio M."/>
            <person name="Oren A."/>
            <person name="Chaudhuri R.R."/>
            <person name="La Ragione R."/>
            <person name="Hildebrand F."/>
            <person name="Pallen M.J."/>
        </authorList>
    </citation>
    <scope>NUCLEOTIDE SEQUENCE</scope>
    <source>
        <strain evidence="2">D5-748</strain>
    </source>
</reference>
<evidence type="ECO:0000313" key="3">
    <source>
        <dbReference type="Proteomes" id="UP000823619"/>
    </source>
</evidence>
<organism evidence="2 3">
    <name type="scientific">Candidatus Cryptobacteroides merdavium</name>
    <dbReference type="NCBI Taxonomy" id="2840769"/>
    <lineage>
        <taxon>Bacteria</taxon>
        <taxon>Pseudomonadati</taxon>
        <taxon>Bacteroidota</taxon>
        <taxon>Bacteroidia</taxon>
        <taxon>Bacteroidales</taxon>
        <taxon>Candidatus Cryptobacteroides</taxon>
    </lineage>
</organism>
<dbReference type="AlphaFoldDB" id="A0A9D9EDC8"/>
<dbReference type="InterPro" id="IPR018490">
    <property type="entry name" value="cNMP-bd_dom_sf"/>
</dbReference>
<evidence type="ECO:0000259" key="1">
    <source>
        <dbReference type="PROSITE" id="PS50042"/>
    </source>
</evidence>
<gene>
    <name evidence="2" type="ORF">IAC23_01715</name>
</gene>
<accession>A0A9D9EDC8</accession>
<dbReference type="SMART" id="SM00100">
    <property type="entry name" value="cNMP"/>
    <property type="match status" value="1"/>
</dbReference>
<dbReference type="CDD" id="cd00038">
    <property type="entry name" value="CAP_ED"/>
    <property type="match status" value="1"/>
</dbReference>
<sequence>MVHYDICDMPLFRGGDREAIRKIFEEFPGRYSTYGKGDIIAMQGYACRSLFLLCNGSVYAKMVSEEGKEFTLDTLSAPDVLASSFIFSSEGIFPVTILASTDCSIWVVGKESIRRIIETDKTVLHNYLTVISDHSMFLSRRLNEFALQTLSSRIVSYIEHNGPLDNLQEAAFILGVARPSLSRAVSQLVSQGTLTKSGEGYVLA</sequence>
<protein>
    <submittedName>
        <fullName evidence="2">Crp/Fnr family transcriptional regulator</fullName>
    </submittedName>
</protein>
<dbReference type="InterPro" id="IPR014710">
    <property type="entry name" value="RmlC-like_jellyroll"/>
</dbReference>